<protein>
    <submittedName>
        <fullName evidence="2">Metastasis-associated protein 3</fullName>
    </submittedName>
</protein>
<dbReference type="Proteomes" id="UP000007151">
    <property type="component" value="Unassembled WGS sequence"/>
</dbReference>
<dbReference type="AlphaFoldDB" id="A0A212F4Z5"/>
<keyword evidence="3" id="KW-1185">Reference proteome</keyword>
<dbReference type="InParanoid" id="A0A212F4Z5"/>
<sequence length="209" mass="22495">MACAGGEGVAQSEDSPVAMKLKKICLKTPIGEEQAAQAVLDPAIAFIDLSKYHKVVTPSDIEVYNLKGGTYIGPSEVYPSMYCGSGLVRGSRGKGPPGADLRGGGVVVEEVEVVVARPSLAGYRLEHPLLLRPRAAVYPPPHPSVAREPDLVTPPLCTATLKRIRFSRCENDAFLPRGRPPRCPHPPPPTADTNERNTYNINYTLELGK</sequence>
<evidence type="ECO:0000256" key="1">
    <source>
        <dbReference type="SAM" id="MobiDB-lite"/>
    </source>
</evidence>
<comment type="caution">
    <text evidence="2">The sequence shown here is derived from an EMBL/GenBank/DDBJ whole genome shotgun (WGS) entry which is preliminary data.</text>
</comment>
<gene>
    <name evidence="2" type="ORF">KGM_214938</name>
</gene>
<accession>A0A212F4Z5</accession>
<dbReference type="KEGG" id="dpl:KGM_214938"/>
<evidence type="ECO:0000313" key="2">
    <source>
        <dbReference type="EMBL" id="OWR48793.1"/>
    </source>
</evidence>
<name>A0A212F4Z5_DANPL</name>
<proteinExistence type="predicted"/>
<dbReference type="EMBL" id="AGBW02010293">
    <property type="protein sequence ID" value="OWR48793.1"/>
    <property type="molecule type" value="Genomic_DNA"/>
</dbReference>
<feature type="compositionally biased region" description="Pro residues" evidence="1">
    <location>
        <begin position="181"/>
        <end position="190"/>
    </location>
</feature>
<organism evidence="2 3">
    <name type="scientific">Danaus plexippus plexippus</name>
    <dbReference type="NCBI Taxonomy" id="278856"/>
    <lineage>
        <taxon>Eukaryota</taxon>
        <taxon>Metazoa</taxon>
        <taxon>Ecdysozoa</taxon>
        <taxon>Arthropoda</taxon>
        <taxon>Hexapoda</taxon>
        <taxon>Insecta</taxon>
        <taxon>Pterygota</taxon>
        <taxon>Neoptera</taxon>
        <taxon>Endopterygota</taxon>
        <taxon>Lepidoptera</taxon>
        <taxon>Glossata</taxon>
        <taxon>Ditrysia</taxon>
        <taxon>Papilionoidea</taxon>
        <taxon>Nymphalidae</taxon>
        <taxon>Danainae</taxon>
        <taxon>Danaini</taxon>
        <taxon>Danaina</taxon>
        <taxon>Danaus</taxon>
        <taxon>Danaus</taxon>
    </lineage>
</organism>
<feature type="region of interest" description="Disordered" evidence="1">
    <location>
        <begin position="173"/>
        <end position="196"/>
    </location>
</feature>
<reference evidence="2 3" key="1">
    <citation type="journal article" date="2011" name="Cell">
        <title>The monarch butterfly genome yields insights into long-distance migration.</title>
        <authorList>
            <person name="Zhan S."/>
            <person name="Merlin C."/>
            <person name="Boore J.L."/>
            <person name="Reppert S.M."/>
        </authorList>
    </citation>
    <scope>NUCLEOTIDE SEQUENCE [LARGE SCALE GENOMIC DNA]</scope>
    <source>
        <strain evidence="2">F-2</strain>
    </source>
</reference>
<dbReference type="STRING" id="278856.A0A212F4Z5"/>
<evidence type="ECO:0000313" key="3">
    <source>
        <dbReference type="Proteomes" id="UP000007151"/>
    </source>
</evidence>